<dbReference type="Proteomes" id="UP001642409">
    <property type="component" value="Unassembled WGS sequence"/>
</dbReference>
<evidence type="ECO:0000313" key="2">
    <source>
        <dbReference type="EMBL" id="CAL6002514.1"/>
    </source>
</evidence>
<dbReference type="EMBL" id="CAXDID020000045">
    <property type="protein sequence ID" value="CAL6002514.1"/>
    <property type="molecule type" value="Genomic_DNA"/>
</dbReference>
<organism evidence="1">
    <name type="scientific">Hexamita inflata</name>
    <dbReference type="NCBI Taxonomy" id="28002"/>
    <lineage>
        <taxon>Eukaryota</taxon>
        <taxon>Metamonada</taxon>
        <taxon>Diplomonadida</taxon>
        <taxon>Hexamitidae</taxon>
        <taxon>Hexamitinae</taxon>
        <taxon>Hexamita</taxon>
    </lineage>
</organism>
<reference evidence="2 3" key="2">
    <citation type="submission" date="2024-07" db="EMBL/GenBank/DDBJ databases">
        <authorList>
            <person name="Akdeniz Z."/>
        </authorList>
    </citation>
    <scope>NUCLEOTIDE SEQUENCE [LARGE SCALE GENOMIC DNA]</scope>
</reference>
<name>A0AA86RV09_9EUKA</name>
<reference evidence="1" key="1">
    <citation type="submission" date="2023-06" db="EMBL/GenBank/DDBJ databases">
        <authorList>
            <person name="Kurt Z."/>
        </authorList>
    </citation>
    <scope>NUCLEOTIDE SEQUENCE</scope>
</reference>
<proteinExistence type="predicted"/>
<keyword evidence="3" id="KW-1185">Reference proteome</keyword>
<evidence type="ECO:0000313" key="1">
    <source>
        <dbReference type="EMBL" id="CAI9978557.1"/>
    </source>
</evidence>
<gene>
    <name evidence="2" type="ORF">HINF_LOCUS17960</name>
    <name evidence="1" type="ORF">HINF_LOCUS66202</name>
</gene>
<sequence>MTDFRTKSFKAHISRFVVNDLKLILKTNNRNCGKQLNHRIPQVQQSQRPLPSKFEFICHLEVQQISKFLQNLFQYQKRQTHQYWVQLLLQTQQSIQFSRITTSSRLVKLQQFFLIIQKQMSAKLTQFYQHFTIFEQFDQVFYCVYYHCHIVIGVVPKITTQVKTV</sequence>
<dbReference type="AlphaFoldDB" id="A0AA86RV09"/>
<accession>A0AA86RV09</accession>
<comment type="caution">
    <text evidence="1">The sequence shown here is derived from an EMBL/GenBank/DDBJ whole genome shotgun (WGS) entry which is preliminary data.</text>
</comment>
<dbReference type="EMBL" id="CATOUU010001185">
    <property type="protein sequence ID" value="CAI9978557.1"/>
    <property type="molecule type" value="Genomic_DNA"/>
</dbReference>
<protein>
    <submittedName>
        <fullName evidence="2">Hypothetical_protein</fullName>
    </submittedName>
</protein>
<evidence type="ECO:0000313" key="3">
    <source>
        <dbReference type="Proteomes" id="UP001642409"/>
    </source>
</evidence>